<comment type="caution">
    <text evidence="1">The sequence shown here is derived from an EMBL/GenBank/DDBJ whole genome shotgun (WGS) entry which is preliminary data.</text>
</comment>
<feature type="non-terminal residue" evidence="1">
    <location>
        <position position="1"/>
    </location>
</feature>
<name>A0A4R2KMU3_9FIRM</name>
<evidence type="ECO:0000313" key="1">
    <source>
        <dbReference type="EMBL" id="TCO67885.1"/>
    </source>
</evidence>
<gene>
    <name evidence="1" type="ORF">EV214_1541</name>
</gene>
<dbReference type="AlphaFoldDB" id="A0A4R2KMU3"/>
<protein>
    <submittedName>
        <fullName evidence="1">Uncharacterized protein</fullName>
    </submittedName>
</protein>
<proteinExistence type="predicted"/>
<sequence length="63" mass="7350">TEGSFVEIDNAMDNIEEDYNLITGDYIIRKIKDGEIITIKGNRDKKELLNLIDFDVDLYKQQL</sequence>
<evidence type="ECO:0000313" key="2">
    <source>
        <dbReference type="Proteomes" id="UP000294919"/>
    </source>
</evidence>
<reference evidence="1 2" key="1">
    <citation type="submission" date="2019-03" db="EMBL/GenBank/DDBJ databases">
        <title>Genomic Encyclopedia of Type Strains, Phase IV (KMG-IV): sequencing the most valuable type-strain genomes for metagenomic binning, comparative biology and taxonomic classification.</title>
        <authorList>
            <person name="Goeker M."/>
        </authorList>
    </citation>
    <scope>NUCLEOTIDE SEQUENCE [LARGE SCALE GENOMIC DNA]</scope>
    <source>
        <strain evidence="1 2">DSM 102940</strain>
    </source>
</reference>
<dbReference type="Proteomes" id="UP000294919">
    <property type="component" value="Unassembled WGS sequence"/>
</dbReference>
<keyword evidence="2" id="KW-1185">Reference proteome</keyword>
<accession>A0A4R2KMU3</accession>
<dbReference type="RefSeq" id="WP_165916474.1">
    <property type="nucleotide sequence ID" value="NZ_SLWV01000054.1"/>
</dbReference>
<organism evidence="1 2">
    <name type="scientific">Marinisporobacter balticus</name>
    <dbReference type="NCBI Taxonomy" id="2018667"/>
    <lineage>
        <taxon>Bacteria</taxon>
        <taxon>Bacillati</taxon>
        <taxon>Bacillota</taxon>
        <taxon>Clostridia</taxon>
        <taxon>Peptostreptococcales</taxon>
        <taxon>Thermotaleaceae</taxon>
        <taxon>Marinisporobacter</taxon>
    </lineage>
</organism>
<dbReference type="EMBL" id="SLWV01000054">
    <property type="protein sequence ID" value="TCO67885.1"/>
    <property type="molecule type" value="Genomic_DNA"/>
</dbReference>